<evidence type="ECO:0000259" key="7">
    <source>
        <dbReference type="PROSITE" id="PS50885"/>
    </source>
</evidence>
<dbReference type="Pfam" id="PF00015">
    <property type="entry name" value="MCPsignal"/>
    <property type="match status" value="1"/>
</dbReference>
<dbReference type="InterPro" id="IPR004089">
    <property type="entry name" value="MCPsignal_dom"/>
</dbReference>
<reference evidence="9" key="1">
    <citation type="submission" date="2023-07" db="EMBL/GenBank/DDBJ databases">
        <title>Draft genome sequence of Agarivorans aestuarii strain ZMCS4, a CAZymes producing bacteria isolated from the marine brown algae Clodostephus spongiosus.</title>
        <authorList>
            <person name="Lorente B."/>
            <person name="Cabral C."/>
            <person name="Frias J."/>
            <person name="Faria J."/>
            <person name="Toubarro D."/>
        </authorList>
    </citation>
    <scope>NUCLEOTIDE SEQUENCE [LARGE SCALE GENOMIC DNA]</scope>
    <source>
        <strain evidence="9">ZMCS4</strain>
    </source>
</reference>
<dbReference type="CDD" id="cd11386">
    <property type="entry name" value="MCP_signal"/>
    <property type="match status" value="1"/>
</dbReference>
<sequence length="674" mass="74003">MFLQQPFKKQLTLVHHLALSMALQFAIASGIVMIALWGMNQLSHSFKQLDEQALPVAELAAQIDRAALQLDRQLRNTISSPNSEVFSQQRELFDAQLNTVTLALNVFTHFSQGLELLSDEEALITGSVGELNQEMQSLLASVEKRLELGREIAATQGLVLYAMGSARDEMSRLVPILFADIAESKMAYDAFVADAASLMNAELELVTTQEPRNAQTQLKQIQSYVSRLRFNYNILLNDNHELAEYPSVSMAIGILEKAVLDNGLFGLQAQQVILKDAISKDIAKLSEPLDILQIHLEQLLAEGAVIIDSAKQNTQSTTLRSQRLLLGLSAVGIVVFVGLCIAIVRLVRSRIKQIGQAIHKLSQGDFTHSCNVSSPREFRKLANWLNKASEHNRSNIVQLRERGIELKQAAEASAKITHSQQQQLAEQENRIALIASSVVQMDATMGDIANAGNDAAQDSQLSAELAEQGKQTLVNTSAHLQGLADKMQRNAQRMSELDQQVDQVGEVVQVINSIAERTNLLALNAAIEAARAGQHGRGFAVVADEVRKLAGQTREQTDSISEMINTLHSATNKARESMASCQNEMQSTQQLSERLSLAMNDIEQAVCTVRQQTISISRSTTEQNQASHHVNQAVDDLVKQSQLRQSQIDQLSVQSDQVAAIANEQGQSLAAFKV</sequence>
<dbReference type="RefSeq" id="WP_329774682.1">
    <property type="nucleotide sequence ID" value="NZ_JAYDYW010000005.1"/>
</dbReference>
<dbReference type="SMART" id="SM00283">
    <property type="entry name" value="MA"/>
    <property type="match status" value="1"/>
</dbReference>
<evidence type="ECO:0000259" key="6">
    <source>
        <dbReference type="PROSITE" id="PS50111"/>
    </source>
</evidence>
<dbReference type="CDD" id="cd06225">
    <property type="entry name" value="HAMP"/>
    <property type="match status" value="1"/>
</dbReference>
<keyword evidence="5" id="KW-1133">Transmembrane helix</keyword>
<comment type="similarity">
    <text evidence="3">Belongs to the methyl-accepting chemotaxis (MCP) protein family.</text>
</comment>
<evidence type="ECO:0000256" key="3">
    <source>
        <dbReference type="ARBA" id="ARBA00029447"/>
    </source>
</evidence>
<evidence type="ECO:0000313" key="8">
    <source>
        <dbReference type="EMBL" id="MEE1673361.1"/>
    </source>
</evidence>
<feature type="domain" description="HAMP" evidence="7">
    <location>
        <begin position="345"/>
        <end position="397"/>
    </location>
</feature>
<dbReference type="PANTHER" id="PTHR32089">
    <property type="entry name" value="METHYL-ACCEPTING CHEMOTAXIS PROTEIN MCPB"/>
    <property type="match status" value="1"/>
</dbReference>
<comment type="subcellular location">
    <subcellularLocation>
        <location evidence="1">Membrane</location>
    </subcellularLocation>
</comment>
<evidence type="ECO:0000256" key="1">
    <source>
        <dbReference type="ARBA" id="ARBA00004370"/>
    </source>
</evidence>
<dbReference type="SUPFAM" id="SSF58104">
    <property type="entry name" value="Methyl-accepting chemotaxis protein (MCP) signaling domain"/>
    <property type="match status" value="1"/>
</dbReference>
<keyword evidence="5" id="KW-0472">Membrane</keyword>
<comment type="caution">
    <text evidence="8">The sequence shown here is derived from an EMBL/GenBank/DDBJ whole genome shotgun (WGS) entry which is preliminary data.</text>
</comment>
<proteinExistence type="inferred from homology"/>
<evidence type="ECO:0000313" key="9">
    <source>
        <dbReference type="Proteomes" id="UP001310248"/>
    </source>
</evidence>
<feature type="transmembrane region" description="Helical" evidence="5">
    <location>
        <begin position="324"/>
        <end position="347"/>
    </location>
</feature>
<dbReference type="PROSITE" id="PS50885">
    <property type="entry name" value="HAMP"/>
    <property type="match status" value="1"/>
</dbReference>
<dbReference type="Gene3D" id="1.10.287.950">
    <property type="entry name" value="Methyl-accepting chemotaxis protein"/>
    <property type="match status" value="1"/>
</dbReference>
<dbReference type="PROSITE" id="PS50111">
    <property type="entry name" value="CHEMOTAXIS_TRANSDUC_2"/>
    <property type="match status" value="1"/>
</dbReference>
<protein>
    <submittedName>
        <fullName evidence="8">Methyl-accepting chemotaxis protein</fullName>
    </submittedName>
</protein>
<accession>A0ABU7G2D2</accession>
<evidence type="ECO:0000256" key="4">
    <source>
        <dbReference type="PROSITE-ProRule" id="PRU00284"/>
    </source>
</evidence>
<reference evidence="8 9" key="2">
    <citation type="submission" date="2023-12" db="EMBL/GenBank/DDBJ databases">
        <authorList>
            <consortium name="Cladostephus spongiosus"/>
            <person name="Lorente B."/>
            <person name="Cabral C."/>
            <person name="Frias J."/>
            <person name="Faria J."/>
            <person name="Toubarro D."/>
        </authorList>
    </citation>
    <scope>NUCLEOTIDE SEQUENCE [LARGE SCALE GENOMIC DNA]</scope>
    <source>
        <strain evidence="8 9">ZMCS4</strain>
    </source>
</reference>
<dbReference type="InterPro" id="IPR003660">
    <property type="entry name" value="HAMP_dom"/>
</dbReference>
<name>A0ABU7G2D2_9ALTE</name>
<feature type="transmembrane region" description="Helical" evidence="5">
    <location>
        <begin position="12"/>
        <end position="39"/>
    </location>
</feature>
<organism evidence="8 9">
    <name type="scientific">Agarivorans aestuarii</name>
    <dbReference type="NCBI Taxonomy" id="1563703"/>
    <lineage>
        <taxon>Bacteria</taxon>
        <taxon>Pseudomonadati</taxon>
        <taxon>Pseudomonadota</taxon>
        <taxon>Gammaproteobacteria</taxon>
        <taxon>Alteromonadales</taxon>
        <taxon>Alteromonadaceae</taxon>
        <taxon>Agarivorans</taxon>
    </lineage>
</organism>
<dbReference type="PANTHER" id="PTHR32089:SF70">
    <property type="entry name" value="ENERGY TAXIS MODULATING METHYL ACCEPTING SENSORY TRANSDUCER"/>
    <property type="match status" value="1"/>
</dbReference>
<dbReference type="EMBL" id="JAYDYW010000005">
    <property type="protein sequence ID" value="MEE1673361.1"/>
    <property type="molecule type" value="Genomic_DNA"/>
</dbReference>
<keyword evidence="9" id="KW-1185">Reference proteome</keyword>
<evidence type="ECO:0000256" key="5">
    <source>
        <dbReference type="SAM" id="Phobius"/>
    </source>
</evidence>
<dbReference type="Proteomes" id="UP001310248">
    <property type="component" value="Unassembled WGS sequence"/>
</dbReference>
<gene>
    <name evidence="8" type="ORF">SNR37_002784</name>
</gene>
<keyword evidence="2 4" id="KW-0807">Transducer</keyword>
<keyword evidence="5" id="KW-0812">Transmembrane</keyword>
<evidence type="ECO:0000256" key="2">
    <source>
        <dbReference type="ARBA" id="ARBA00023224"/>
    </source>
</evidence>
<feature type="domain" description="Methyl-accepting transducer" evidence="6">
    <location>
        <begin position="402"/>
        <end position="638"/>
    </location>
</feature>